<dbReference type="InterPro" id="IPR023393">
    <property type="entry name" value="START-like_dom_sf"/>
</dbReference>
<feature type="domain" description="Activator of Hsp90 ATPase homologue 1/2-like C-terminal" evidence="2">
    <location>
        <begin position="21"/>
        <end position="140"/>
    </location>
</feature>
<evidence type="ECO:0000259" key="2">
    <source>
        <dbReference type="Pfam" id="PF08327"/>
    </source>
</evidence>
<evidence type="ECO:0000256" key="1">
    <source>
        <dbReference type="ARBA" id="ARBA00006817"/>
    </source>
</evidence>
<sequence>MSNLQLTQMPVAETATLIRRPVAEVFRAFIDPAITSKFWFTRGSGNLEQGRRVQWDWEMYDISIQVTVLAIEEQKRILIEWPGYGTSNLVEWIFTARKDNTTFVRITNTGFSGNDEGVKQAIDATQGFTFLLAGLKAFLEHNVILHLIADAHPKEPEVP</sequence>
<dbReference type="EMBL" id="BIFT01000001">
    <property type="protein sequence ID" value="GCE27651.1"/>
    <property type="molecule type" value="Genomic_DNA"/>
</dbReference>
<proteinExistence type="inferred from homology"/>
<gene>
    <name evidence="3" type="ORF">KDA_31350</name>
</gene>
<dbReference type="RefSeq" id="WP_161982164.1">
    <property type="nucleotide sequence ID" value="NZ_BIFT01000001.1"/>
</dbReference>
<dbReference type="Gene3D" id="3.30.530.20">
    <property type="match status" value="1"/>
</dbReference>
<dbReference type="Proteomes" id="UP000287171">
    <property type="component" value="Unassembled WGS sequence"/>
</dbReference>
<name>A0A402B8F3_9CHLR</name>
<evidence type="ECO:0000313" key="3">
    <source>
        <dbReference type="EMBL" id="GCE27651.1"/>
    </source>
</evidence>
<organism evidence="3 4">
    <name type="scientific">Dictyobacter alpinus</name>
    <dbReference type="NCBI Taxonomy" id="2014873"/>
    <lineage>
        <taxon>Bacteria</taxon>
        <taxon>Bacillati</taxon>
        <taxon>Chloroflexota</taxon>
        <taxon>Ktedonobacteria</taxon>
        <taxon>Ktedonobacterales</taxon>
        <taxon>Dictyobacteraceae</taxon>
        <taxon>Dictyobacter</taxon>
    </lineage>
</organism>
<evidence type="ECO:0000313" key="4">
    <source>
        <dbReference type="Proteomes" id="UP000287171"/>
    </source>
</evidence>
<protein>
    <submittedName>
        <fullName evidence="3">Activator of HSP90 ATPase</fullName>
    </submittedName>
</protein>
<dbReference type="SUPFAM" id="SSF55961">
    <property type="entry name" value="Bet v1-like"/>
    <property type="match status" value="1"/>
</dbReference>
<dbReference type="AlphaFoldDB" id="A0A402B8F3"/>
<comment type="similarity">
    <text evidence="1">Belongs to the AHA1 family.</text>
</comment>
<accession>A0A402B8F3</accession>
<comment type="caution">
    <text evidence="3">The sequence shown here is derived from an EMBL/GenBank/DDBJ whole genome shotgun (WGS) entry which is preliminary data.</text>
</comment>
<keyword evidence="4" id="KW-1185">Reference proteome</keyword>
<dbReference type="Pfam" id="PF08327">
    <property type="entry name" value="AHSA1"/>
    <property type="match status" value="1"/>
</dbReference>
<dbReference type="CDD" id="cd08901">
    <property type="entry name" value="SRPBCC_CalC_Aha1-like_8"/>
    <property type="match status" value="1"/>
</dbReference>
<reference evidence="4" key="1">
    <citation type="submission" date="2018-12" db="EMBL/GenBank/DDBJ databases">
        <title>Tengunoibacter tsumagoiensis gen. nov., sp. nov., Dictyobacter kobayashii sp. nov., D. alpinus sp. nov., and D. joshuensis sp. nov. and description of Dictyobacteraceae fam. nov. within the order Ktedonobacterales isolated from Tengu-no-mugimeshi.</title>
        <authorList>
            <person name="Wang C.M."/>
            <person name="Zheng Y."/>
            <person name="Sakai Y."/>
            <person name="Toyoda A."/>
            <person name="Minakuchi Y."/>
            <person name="Abe K."/>
            <person name="Yokota A."/>
            <person name="Yabe S."/>
        </authorList>
    </citation>
    <scope>NUCLEOTIDE SEQUENCE [LARGE SCALE GENOMIC DNA]</scope>
    <source>
        <strain evidence="4">Uno16</strain>
    </source>
</reference>
<dbReference type="InterPro" id="IPR013538">
    <property type="entry name" value="ASHA1/2-like_C"/>
</dbReference>